<feature type="compositionally biased region" description="Basic and acidic residues" evidence="1">
    <location>
        <begin position="1"/>
        <end position="12"/>
    </location>
</feature>
<evidence type="ECO:0000256" key="1">
    <source>
        <dbReference type="SAM" id="MobiDB-lite"/>
    </source>
</evidence>
<comment type="caution">
    <text evidence="2">The sequence shown here is derived from an EMBL/GenBank/DDBJ whole genome shotgun (WGS) entry which is preliminary data.</text>
</comment>
<sequence length="61" mass="6725">MTHKDDRKREQEAAGTNSARVSVMPKREPTPVKVVTIPQDAALAAAARIVARNTELMRRLA</sequence>
<name>A0ABW5RH18_9MICO</name>
<dbReference type="Proteomes" id="UP001597453">
    <property type="component" value="Unassembled WGS sequence"/>
</dbReference>
<evidence type="ECO:0000313" key="2">
    <source>
        <dbReference type="EMBL" id="MFD2674372.1"/>
    </source>
</evidence>
<reference evidence="3" key="1">
    <citation type="journal article" date="2019" name="Int. J. Syst. Evol. Microbiol.">
        <title>The Global Catalogue of Microorganisms (GCM) 10K type strain sequencing project: providing services to taxonomists for standard genome sequencing and annotation.</title>
        <authorList>
            <consortium name="The Broad Institute Genomics Platform"/>
            <consortium name="The Broad Institute Genome Sequencing Center for Infectious Disease"/>
            <person name="Wu L."/>
            <person name="Ma J."/>
        </authorList>
    </citation>
    <scope>NUCLEOTIDE SEQUENCE [LARGE SCALE GENOMIC DNA]</scope>
    <source>
        <strain evidence="3">TISTR 1511</strain>
    </source>
</reference>
<dbReference type="EMBL" id="JBHUNF010000002">
    <property type="protein sequence ID" value="MFD2674372.1"/>
    <property type="molecule type" value="Genomic_DNA"/>
</dbReference>
<organism evidence="2 3">
    <name type="scientific">Gulosibacter bifidus</name>
    <dbReference type="NCBI Taxonomy" id="272239"/>
    <lineage>
        <taxon>Bacteria</taxon>
        <taxon>Bacillati</taxon>
        <taxon>Actinomycetota</taxon>
        <taxon>Actinomycetes</taxon>
        <taxon>Micrococcales</taxon>
        <taxon>Microbacteriaceae</taxon>
        <taxon>Gulosibacter</taxon>
    </lineage>
</organism>
<proteinExistence type="predicted"/>
<keyword evidence="3" id="KW-1185">Reference proteome</keyword>
<gene>
    <name evidence="2" type="ORF">ACFSUQ_03535</name>
</gene>
<evidence type="ECO:0000313" key="3">
    <source>
        <dbReference type="Proteomes" id="UP001597453"/>
    </source>
</evidence>
<feature type="region of interest" description="Disordered" evidence="1">
    <location>
        <begin position="1"/>
        <end position="27"/>
    </location>
</feature>
<dbReference type="RefSeq" id="WP_159421382.1">
    <property type="nucleotide sequence ID" value="NZ_JBHUNF010000002.1"/>
</dbReference>
<accession>A0ABW5RH18</accession>
<protein>
    <submittedName>
        <fullName evidence="2">Uncharacterized protein</fullName>
    </submittedName>
</protein>